<dbReference type="PROSITE" id="PS51257">
    <property type="entry name" value="PROKAR_LIPOPROTEIN"/>
    <property type="match status" value="1"/>
</dbReference>
<name>A0ABT1Y206_9FIRM</name>
<evidence type="ECO:0000259" key="2">
    <source>
        <dbReference type="Pfam" id="PF01266"/>
    </source>
</evidence>
<dbReference type="PANTHER" id="PTHR13847">
    <property type="entry name" value="SARCOSINE DEHYDROGENASE-RELATED"/>
    <property type="match status" value="1"/>
</dbReference>
<protein>
    <submittedName>
        <fullName evidence="3">FAD-binding oxidoreductase</fullName>
    </submittedName>
</protein>
<dbReference type="Pfam" id="PF01266">
    <property type="entry name" value="DAO"/>
    <property type="match status" value="1"/>
</dbReference>
<proteinExistence type="predicted"/>
<organism evidence="3 4">
    <name type="scientific">Dehalobacterium formicoaceticum</name>
    <dbReference type="NCBI Taxonomy" id="51515"/>
    <lineage>
        <taxon>Bacteria</taxon>
        <taxon>Bacillati</taxon>
        <taxon>Bacillota</taxon>
        <taxon>Clostridia</taxon>
        <taxon>Eubacteriales</taxon>
        <taxon>Peptococcaceae</taxon>
        <taxon>Dehalobacterium</taxon>
    </lineage>
</organism>
<evidence type="ECO:0000256" key="1">
    <source>
        <dbReference type="ARBA" id="ARBA00023002"/>
    </source>
</evidence>
<dbReference type="Proteomes" id="UP001524944">
    <property type="component" value="Unassembled WGS sequence"/>
</dbReference>
<gene>
    <name evidence="3" type="ORF">NVS47_03135</name>
</gene>
<dbReference type="InterPro" id="IPR006076">
    <property type="entry name" value="FAD-dep_OxRdtase"/>
</dbReference>
<sequence>MQKAAQAVIIGGGIIGCALAYELARRGMKEILVVEKNYLCSGATGRCGAGIRQQWGTELNATLSRDSVKRFEQMNEELAYDQDIEFKQGGYLMCAYTESVWTQFEKNVELQQRLGIPVQKVTPEEAKEIVPHLNIEGLIGATFCGTDGHANPFHVVDAYYKAAKRLGVVFETYTEVTGIKAAKGRVNAVQTTKGDIVTPLVINATSGAAGLICNMVGFDLPLYAQRHQALVTEPVEHMQDPMVMSLSHRLYCQQVPHGSFVMGVGDPNEPIGQNINSSWEFLEDMARQVTTVLPILKNLRVVRQWGGLYDMSPDANPILDQVPDAQGMWVLAGFSGHGFMVAPQTAVLVAQKITGGECFMPIEKFGLDRFRRGELLIEPAVC</sequence>
<reference evidence="3 4" key="1">
    <citation type="submission" date="2022-08" db="EMBL/GenBank/DDBJ databases">
        <title>Proteogenomics of the novel Dehalobacterium formicoaceticum strain EZ94 highlights a key role of methyltransferases during anaerobic dichloromethane degradation.</title>
        <authorList>
            <person name="Wasmund K."/>
        </authorList>
    </citation>
    <scope>NUCLEOTIDE SEQUENCE [LARGE SCALE GENOMIC DNA]</scope>
    <source>
        <strain evidence="3 4">EZ94</strain>
    </source>
</reference>
<feature type="domain" description="FAD dependent oxidoreductase" evidence="2">
    <location>
        <begin position="7"/>
        <end position="351"/>
    </location>
</feature>
<dbReference type="InterPro" id="IPR036188">
    <property type="entry name" value="FAD/NAD-bd_sf"/>
</dbReference>
<keyword evidence="1" id="KW-0560">Oxidoreductase</keyword>
<keyword evidence="4" id="KW-1185">Reference proteome</keyword>
<dbReference type="Gene3D" id="3.30.9.10">
    <property type="entry name" value="D-Amino Acid Oxidase, subunit A, domain 2"/>
    <property type="match status" value="1"/>
</dbReference>
<dbReference type="Gene3D" id="3.50.50.60">
    <property type="entry name" value="FAD/NAD(P)-binding domain"/>
    <property type="match status" value="1"/>
</dbReference>
<accession>A0ABT1Y206</accession>
<evidence type="ECO:0000313" key="4">
    <source>
        <dbReference type="Proteomes" id="UP001524944"/>
    </source>
</evidence>
<dbReference type="SUPFAM" id="SSF54373">
    <property type="entry name" value="FAD-linked reductases, C-terminal domain"/>
    <property type="match status" value="1"/>
</dbReference>
<evidence type="ECO:0000313" key="3">
    <source>
        <dbReference type="EMBL" id="MCR6544516.1"/>
    </source>
</evidence>
<dbReference type="EMBL" id="JANPWE010000001">
    <property type="protein sequence ID" value="MCR6544516.1"/>
    <property type="molecule type" value="Genomic_DNA"/>
</dbReference>
<dbReference type="RefSeq" id="WP_089609978.1">
    <property type="nucleotide sequence ID" value="NZ_CP022121.1"/>
</dbReference>
<dbReference type="PANTHER" id="PTHR13847:SF287">
    <property type="entry name" value="FAD-DEPENDENT OXIDOREDUCTASE DOMAIN-CONTAINING PROTEIN 1"/>
    <property type="match status" value="1"/>
</dbReference>
<comment type="caution">
    <text evidence="3">The sequence shown here is derived from an EMBL/GenBank/DDBJ whole genome shotgun (WGS) entry which is preliminary data.</text>
</comment>
<dbReference type="SUPFAM" id="SSF51905">
    <property type="entry name" value="FAD/NAD(P)-binding domain"/>
    <property type="match status" value="1"/>
</dbReference>